<protein>
    <submittedName>
        <fullName evidence="1">Uncharacterized protein</fullName>
    </submittedName>
</protein>
<reference evidence="1 2" key="1">
    <citation type="submission" date="2017-04" db="EMBL/GenBank/DDBJ databases">
        <authorList>
            <person name="Afonso C.L."/>
            <person name="Miller P.J."/>
            <person name="Scott M.A."/>
            <person name="Spackman E."/>
            <person name="Goraichik I."/>
            <person name="Dimitrov K.M."/>
            <person name="Suarez D.L."/>
            <person name="Swayne D.E."/>
        </authorList>
    </citation>
    <scope>NUCLEOTIDE SEQUENCE [LARGE SCALE GENOMIC DNA]</scope>
    <source>
        <strain evidence="1 2">DSM 23236</strain>
    </source>
</reference>
<gene>
    <name evidence="1" type="ORF">SAMN02745857_00437</name>
</gene>
<accession>A0A1W1X2G0</accession>
<evidence type="ECO:0000313" key="2">
    <source>
        <dbReference type="Proteomes" id="UP000192761"/>
    </source>
</evidence>
<dbReference type="EMBL" id="FWXD01000002">
    <property type="protein sequence ID" value="SMC17950.1"/>
    <property type="molecule type" value="Genomic_DNA"/>
</dbReference>
<organism evidence="1 2">
    <name type="scientific">Andreprevotia lacus DSM 23236</name>
    <dbReference type="NCBI Taxonomy" id="1121001"/>
    <lineage>
        <taxon>Bacteria</taxon>
        <taxon>Pseudomonadati</taxon>
        <taxon>Pseudomonadota</taxon>
        <taxon>Betaproteobacteria</taxon>
        <taxon>Neisseriales</taxon>
        <taxon>Chitinibacteraceae</taxon>
        <taxon>Andreprevotia</taxon>
    </lineage>
</organism>
<keyword evidence="2" id="KW-1185">Reference proteome</keyword>
<sequence length="147" mass="16293">MNQGCDTCDTCDTTNSRVGEKTALLADLQKQPRAADLTAETWALWREIATQVASHRQDSKEVQTQLMRQVSTQDADTLALLLAYARTYQLPVTDSFAFWLLAYPGQHILRIVTPTHTCFMRVPADRPAADLYHGATLRIGLAATGMP</sequence>
<dbReference type="AlphaFoldDB" id="A0A1W1X2G0"/>
<evidence type="ECO:0000313" key="1">
    <source>
        <dbReference type="EMBL" id="SMC17950.1"/>
    </source>
</evidence>
<dbReference type="Proteomes" id="UP000192761">
    <property type="component" value="Unassembled WGS sequence"/>
</dbReference>
<dbReference type="STRING" id="1121001.SAMN02745857_00437"/>
<proteinExistence type="predicted"/>
<name>A0A1W1X2G0_9NEIS</name>